<sequence length="100" mass="10975">MCARCGPRRLRKSWRGLSVLPPRSPPRSGGVRRIIAENGVTWATFCIPVRLPAGSVGRGETCPLLVNERRPPWPRPLNSCCPHSLRSPSNGHSPNQGTSR</sequence>
<organism evidence="1 2">
    <name type="scientific">Streptomyces albus</name>
    <dbReference type="NCBI Taxonomy" id="1888"/>
    <lineage>
        <taxon>Bacteria</taxon>
        <taxon>Bacillati</taxon>
        <taxon>Actinomycetota</taxon>
        <taxon>Actinomycetes</taxon>
        <taxon>Kitasatosporales</taxon>
        <taxon>Streptomycetaceae</taxon>
        <taxon>Streptomyces</taxon>
    </lineage>
</organism>
<protein>
    <submittedName>
        <fullName evidence="1">Uncharacterized protein</fullName>
    </submittedName>
</protein>
<reference evidence="1 2" key="1">
    <citation type="submission" date="2018-10" db="EMBL/GenBank/DDBJ databases">
        <title>Isolation of pseudouridimycin from Streptomyces albus DSM 40763.</title>
        <authorList>
            <person name="Rosenqvist P."/>
            <person name="Metsae-Ketelae M."/>
            <person name="Virta P."/>
        </authorList>
    </citation>
    <scope>NUCLEOTIDE SEQUENCE [LARGE SCALE GENOMIC DNA]</scope>
    <source>
        <strain evidence="1 2">DSM 40763</strain>
    </source>
</reference>
<accession>A0A8H1QQX3</accession>
<name>A0A8H1QQX3_9ACTN</name>
<dbReference type="AlphaFoldDB" id="A0A8H1QQX3"/>
<comment type="caution">
    <text evidence="1">The sequence shown here is derived from an EMBL/GenBank/DDBJ whole genome shotgun (WGS) entry which is preliminary data.</text>
</comment>
<evidence type="ECO:0000313" key="2">
    <source>
        <dbReference type="Proteomes" id="UP000298111"/>
    </source>
</evidence>
<evidence type="ECO:0000313" key="1">
    <source>
        <dbReference type="EMBL" id="TGG83456.1"/>
    </source>
</evidence>
<gene>
    <name evidence="1" type="ORF">D8771_15685</name>
</gene>
<dbReference type="EMBL" id="RCIY01000055">
    <property type="protein sequence ID" value="TGG83456.1"/>
    <property type="molecule type" value="Genomic_DNA"/>
</dbReference>
<dbReference type="Proteomes" id="UP000298111">
    <property type="component" value="Unassembled WGS sequence"/>
</dbReference>
<proteinExistence type="predicted"/>